<sequence>MWIYTKRFDEDKNMVTLNSDYIFSYSQYDGFCERLLAAELLIDHDFNFIFQMSPFDYEKIKTNNADFLNIKLG</sequence>
<dbReference type="EMBL" id="PPEI02000005">
    <property type="protein sequence ID" value="PWN62024.1"/>
    <property type="molecule type" value="Genomic_DNA"/>
</dbReference>
<evidence type="ECO:0000313" key="1">
    <source>
        <dbReference type="EMBL" id="PWN62024.1"/>
    </source>
</evidence>
<reference evidence="1" key="1">
    <citation type="submission" date="2018-04" db="EMBL/GenBank/DDBJ databases">
        <title>Draft Genome Sequences of Chryseobacterium lactis NCTC11390T isolated from milk, Chryseobacterium oncorhynchi 701B-08T from rainbow trout, and Chryseobacterium viscerum 687B-08T from diseased fish.</title>
        <authorList>
            <person name="Jeong J.-J."/>
            <person name="Lee Y.J."/>
            <person name="Pathiraja D."/>
            <person name="Park B."/>
            <person name="Choi I.-G."/>
            <person name="Kim K.D."/>
        </authorList>
    </citation>
    <scope>NUCLEOTIDE SEQUENCE [LARGE SCALE GENOMIC DNA]</scope>
    <source>
        <strain evidence="1">701B-08</strain>
    </source>
</reference>
<evidence type="ECO:0000313" key="2">
    <source>
        <dbReference type="Proteomes" id="UP000236182"/>
    </source>
</evidence>
<protein>
    <submittedName>
        <fullName evidence="1">Uncharacterized protein</fullName>
    </submittedName>
</protein>
<dbReference type="Proteomes" id="UP000236182">
    <property type="component" value="Unassembled WGS sequence"/>
</dbReference>
<name>A0A316WKV9_9FLAO</name>
<dbReference type="AlphaFoldDB" id="A0A316WKV9"/>
<comment type="caution">
    <text evidence="1">The sequence shown here is derived from an EMBL/GenBank/DDBJ whole genome shotgun (WGS) entry which is preliminary data.</text>
</comment>
<keyword evidence="2" id="KW-1185">Reference proteome</keyword>
<proteinExistence type="predicted"/>
<gene>
    <name evidence="1" type="ORF">C1638_016040</name>
</gene>
<organism evidence="1 2">
    <name type="scientific">Chryseobacterium oncorhynchi</name>
    <dbReference type="NCBI Taxonomy" id="741074"/>
    <lineage>
        <taxon>Bacteria</taxon>
        <taxon>Pseudomonadati</taxon>
        <taxon>Bacteroidota</taxon>
        <taxon>Flavobacteriia</taxon>
        <taxon>Flavobacteriales</taxon>
        <taxon>Weeksellaceae</taxon>
        <taxon>Chryseobacterium group</taxon>
        <taxon>Chryseobacterium</taxon>
    </lineage>
</organism>
<accession>A0A316WKV9</accession>